<dbReference type="Proteomes" id="UP000027215">
    <property type="component" value="Chromosome"/>
</dbReference>
<dbReference type="Gene3D" id="3.40.30.10">
    <property type="entry name" value="Glutaredoxin"/>
    <property type="match status" value="1"/>
</dbReference>
<dbReference type="SFLD" id="SFLDS00019">
    <property type="entry name" value="Glutathione_Transferase_(cytos"/>
    <property type="match status" value="1"/>
</dbReference>
<dbReference type="InterPro" id="IPR040079">
    <property type="entry name" value="Glutathione_S-Trfase"/>
</dbReference>
<dbReference type="GO" id="GO:0016740">
    <property type="term" value="F:transferase activity"/>
    <property type="evidence" value="ECO:0007669"/>
    <property type="project" value="UniProtKB-KW"/>
</dbReference>
<comment type="similarity">
    <text evidence="1">Belongs to the GST superfamily.</text>
</comment>
<organism evidence="4 5">
    <name type="scientific">Xylella fastidiosa subsp. sandyi Ann-1</name>
    <dbReference type="NCBI Taxonomy" id="155920"/>
    <lineage>
        <taxon>Bacteria</taxon>
        <taxon>Pseudomonadati</taxon>
        <taxon>Pseudomonadota</taxon>
        <taxon>Gammaproteobacteria</taxon>
        <taxon>Lysobacterales</taxon>
        <taxon>Lysobacteraceae</taxon>
        <taxon>Xylella</taxon>
    </lineage>
</organism>
<dbReference type="EMBL" id="CP006696">
    <property type="protein sequence ID" value="AIC11047.1"/>
    <property type="molecule type" value="Genomic_DNA"/>
</dbReference>
<dbReference type="SUPFAM" id="SSF52833">
    <property type="entry name" value="Thioredoxin-like"/>
    <property type="match status" value="1"/>
</dbReference>
<dbReference type="Pfam" id="PF00043">
    <property type="entry name" value="GST_C"/>
    <property type="match status" value="1"/>
</dbReference>
<feature type="domain" description="GST C-terminal" evidence="3">
    <location>
        <begin position="84"/>
        <end position="205"/>
    </location>
</feature>
<evidence type="ECO:0000259" key="3">
    <source>
        <dbReference type="PROSITE" id="PS50405"/>
    </source>
</evidence>
<dbReference type="SFLD" id="SFLDG01150">
    <property type="entry name" value="Main.1:_Beta-like"/>
    <property type="match status" value="1"/>
</dbReference>
<dbReference type="HOGENOM" id="CLU_011226_6_1_6"/>
<reference evidence="4 5" key="1">
    <citation type="submission" date="2013-08" db="EMBL/GenBank/DDBJ databases">
        <authorList>
            <person name="Stouthamer R."/>
            <person name="Nunney L."/>
        </authorList>
    </citation>
    <scope>NUCLEOTIDE SEQUENCE [LARGE SCALE GENOMIC DNA]</scope>
    <source>
        <strain evidence="5">ann-1</strain>
    </source>
</reference>
<dbReference type="RefSeq" id="WP_020852448.1">
    <property type="nucleotide sequence ID" value="NZ_CP006696.1"/>
</dbReference>
<gene>
    <name evidence="4" type="ORF">D934_03605</name>
</gene>
<dbReference type="PANTHER" id="PTHR44051:SF8">
    <property type="entry name" value="GLUTATHIONE S-TRANSFERASE GSTA"/>
    <property type="match status" value="1"/>
</dbReference>
<evidence type="ECO:0000259" key="2">
    <source>
        <dbReference type="PROSITE" id="PS50404"/>
    </source>
</evidence>
<accession>A0A060HDN7</accession>
<dbReference type="InterPro" id="IPR036282">
    <property type="entry name" value="Glutathione-S-Trfase_C_sf"/>
</dbReference>
<feature type="domain" description="GST N-terminal" evidence="2">
    <location>
        <begin position="1"/>
        <end position="77"/>
    </location>
</feature>
<dbReference type="InterPro" id="IPR004046">
    <property type="entry name" value="GST_C"/>
</dbReference>
<name>A0A060HDN7_XYLFS</name>
<dbReference type="Pfam" id="PF02798">
    <property type="entry name" value="GST_N"/>
    <property type="match status" value="1"/>
</dbReference>
<dbReference type="InterPro" id="IPR036249">
    <property type="entry name" value="Thioredoxin-like_sf"/>
</dbReference>
<dbReference type="Gene3D" id="1.20.1050.10">
    <property type="match status" value="1"/>
</dbReference>
<sequence>MKLYIMPGACSLADHILLRWSGSSFDLQFLDHQSMKAPEYLALNPSGAVPALQVGDWVLTQNAAILNYITDIAPAERGLSGDGSLKARAEINRWIAFSNADVHPMYWALFGGTTYLQDPQMIARSQENARQKLRVLYQRADAHLKHHNWLANGQRSGADAYLYVTLRWAKKVGVDLSSLDALSAFFERMEADPGVQAALQAEGLI</sequence>
<evidence type="ECO:0000313" key="4">
    <source>
        <dbReference type="EMBL" id="AIC11047.1"/>
    </source>
</evidence>
<dbReference type="PROSITE" id="PS50404">
    <property type="entry name" value="GST_NTER"/>
    <property type="match status" value="1"/>
</dbReference>
<dbReference type="CDD" id="cd03057">
    <property type="entry name" value="GST_N_Beta"/>
    <property type="match status" value="1"/>
</dbReference>
<dbReference type="KEGG" id="xfs:D934_03605"/>
<dbReference type="InterPro" id="IPR010987">
    <property type="entry name" value="Glutathione-S-Trfase_C-like"/>
</dbReference>
<dbReference type="CDD" id="cd03188">
    <property type="entry name" value="GST_C_Beta"/>
    <property type="match status" value="1"/>
</dbReference>
<dbReference type="InterPro" id="IPR004045">
    <property type="entry name" value="Glutathione_S-Trfase_N"/>
</dbReference>
<dbReference type="PROSITE" id="PS50405">
    <property type="entry name" value="GST_CTER"/>
    <property type="match status" value="1"/>
</dbReference>
<dbReference type="SFLD" id="SFLDG00358">
    <property type="entry name" value="Main_(cytGST)"/>
    <property type="match status" value="1"/>
</dbReference>
<dbReference type="SUPFAM" id="SSF47616">
    <property type="entry name" value="GST C-terminal domain-like"/>
    <property type="match status" value="1"/>
</dbReference>
<evidence type="ECO:0000256" key="1">
    <source>
        <dbReference type="RuleBase" id="RU003494"/>
    </source>
</evidence>
<protein>
    <submittedName>
        <fullName evidence="4">Glutathione S-transferase</fullName>
    </submittedName>
</protein>
<dbReference type="PANTHER" id="PTHR44051">
    <property type="entry name" value="GLUTATHIONE S-TRANSFERASE-RELATED"/>
    <property type="match status" value="1"/>
</dbReference>
<keyword evidence="4" id="KW-0808">Transferase</keyword>
<proteinExistence type="inferred from homology"/>
<dbReference type="AlphaFoldDB" id="A0A060HDN7"/>
<evidence type="ECO:0000313" key="5">
    <source>
        <dbReference type="Proteomes" id="UP000027215"/>
    </source>
</evidence>
<dbReference type="PATRIC" id="fig|155920.8.peg.860"/>